<accession>A0A0F9E8J4</accession>
<dbReference type="AlphaFoldDB" id="A0A0F9E8J4"/>
<comment type="caution">
    <text evidence="1">The sequence shown here is derived from an EMBL/GenBank/DDBJ whole genome shotgun (WGS) entry which is preliminary data.</text>
</comment>
<sequence>MMGLKLEIWKDLKELINKSCIENVSNTPDYILATYLSRCLEAFEDATRCRDNWYGLELHPGCDANEGLSEVKK</sequence>
<reference evidence="1" key="1">
    <citation type="journal article" date="2015" name="Nature">
        <title>Complex archaea that bridge the gap between prokaryotes and eukaryotes.</title>
        <authorList>
            <person name="Spang A."/>
            <person name="Saw J.H."/>
            <person name="Jorgensen S.L."/>
            <person name="Zaremba-Niedzwiedzka K."/>
            <person name="Martijn J."/>
            <person name="Lind A.E."/>
            <person name="van Eijk R."/>
            <person name="Schleper C."/>
            <person name="Guy L."/>
            <person name="Ettema T.J."/>
        </authorList>
    </citation>
    <scope>NUCLEOTIDE SEQUENCE</scope>
</reference>
<protein>
    <submittedName>
        <fullName evidence="1">Uncharacterized protein</fullName>
    </submittedName>
</protein>
<dbReference type="EMBL" id="LAZR01035931">
    <property type="protein sequence ID" value="KKL26176.1"/>
    <property type="molecule type" value="Genomic_DNA"/>
</dbReference>
<organism evidence="1">
    <name type="scientific">marine sediment metagenome</name>
    <dbReference type="NCBI Taxonomy" id="412755"/>
    <lineage>
        <taxon>unclassified sequences</taxon>
        <taxon>metagenomes</taxon>
        <taxon>ecological metagenomes</taxon>
    </lineage>
</organism>
<name>A0A0F9E8J4_9ZZZZ</name>
<gene>
    <name evidence="1" type="ORF">LCGC14_2397950</name>
</gene>
<proteinExistence type="predicted"/>
<evidence type="ECO:0000313" key="1">
    <source>
        <dbReference type="EMBL" id="KKL26176.1"/>
    </source>
</evidence>